<keyword evidence="1" id="KW-0472">Membrane</keyword>
<reference evidence="2 3" key="1">
    <citation type="journal article" date="2020" name="Nature">
        <title>Six reference-quality genomes reveal evolution of bat adaptations.</title>
        <authorList>
            <person name="Jebb D."/>
            <person name="Huang Z."/>
            <person name="Pippel M."/>
            <person name="Hughes G.M."/>
            <person name="Lavrichenko K."/>
            <person name="Devanna P."/>
            <person name="Winkler S."/>
            <person name="Jermiin L.S."/>
            <person name="Skirmuntt E.C."/>
            <person name="Katzourakis A."/>
            <person name="Burkitt-Gray L."/>
            <person name="Ray D.A."/>
            <person name="Sullivan K.A.M."/>
            <person name="Roscito J.G."/>
            <person name="Kirilenko B.M."/>
            <person name="Davalos L.M."/>
            <person name="Corthals A.P."/>
            <person name="Power M.L."/>
            <person name="Jones G."/>
            <person name="Ransome R.D."/>
            <person name="Dechmann D.K.N."/>
            <person name="Locatelli A.G."/>
            <person name="Puechmaille S.J."/>
            <person name="Fedrigo O."/>
            <person name="Jarvis E.D."/>
            <person name="Hiller M."/>
            <person name="Vernes S.C."/>
            <person name="Myers E.W."/>
            <person name="Teeling E.C."/>
        </authorList>
    </citation>
    <scope>NUCLEOTIDE SEQUENCE [LARGE SCALE GENOMIC DNA]</scope>
    <source>
        <strain evidence="2">MRouAeg1</strain>
        <tissue evidence="2">Muscle</tissue>
    </source>
</reference>
<protein>
    <submittedName>
        <fullName evidence="2">Uncharacterized protein</fullName>
    </submittedName>
</protein>
<evidence type="ECO:0000313" key="3">
    <source>
        <dbReference type="Proteomes" id="UP000593571"/>
    </source>
</evidence>
<accession>A0A7J8F025</accession>
<evidence type="ECO:0000256" key="1">
    <source>
        <dbReference type="SAM" id="Phobius"/>
    </source>
</evidence>
<keyword evidence="1" id="KW-0812">Transmembrane</keyword>
<keyword evidence="1" id="KW-1133">Transmembrane helix</keyword>
<comment type="caution">
    <text evidence="2">The sequence shown here is derived from an EMBL/GenBank/DDBJ whole genome shotgun (WGS) entry which is preliminary data.</text>
</comment>
<organism evidence="2 3">
    <name type="scientific">Rousettus aegyptiacus</name>
    <name type="common">Egyptian fruit bat</name>
    <name type="synonym">Pteropus aegyptiacus</name>
    <dbReference type="NCBI Taxonomy" id="9407"/>
    <lineage>
        <taxon>Eukaryota</taxon>
        <taxon>Metazoa</taxon>
        <taxon>Chordata</taxon>
        <taxon>Craniata</taxon>
        <taxon>Vertebrata</taxon>
        <taxon>Euteleostomi</taxon>
        <taxon>Mammalia</taxon>
        <taxon>Eutheria</taxon>
        <taxon>Laurasiatheria</taxon>
        <taxon>Chiroptera</taxon>
        <taxon>Yinpterochiroptera</taxon>
        <taxon>Pteropodoidea</taxon>
        <taxon>Pteropodidae</taxon>
        <taxon>Rousettinae</taxon>
        <taxon>Rousettus</taxon>
    </lineage>
</organism>
<evidence type="ECO:0000313" key="2">
    <source>
        <dbReference type="EMBL" id="KAF6440980.1"/>
    </source>
</evidence>
<gene>
    <name evidence="2" type="ORF">HJG63_012211</name>
</gene>
<sequence length="124" mass="13325">MKSGRAWAPVTVLSASQKGVKASWLKARSLLEPSGLAAFVAICPCVSISLFPLSLIKLHRAFPVGNDGAIGVVRSLPERKVTNRQLLKLRELVPFNAFILSCSNRLGGTRGITCLLSLTPSRLI</sequence>
<dbReference type="EMBL" id="JACASE010000008">
    <property type="protein sequence ID" value="KAF6440980.1"/>
    <property type="molecule type" value="Genomic_DNA"/>
</dbReference>
<proteinExistence type="predicted"/>
<keyword evidence="3" id="KW-1185">Reference proteome</keyword>
<feature type="transmembrane region" description="Helical" evidence="1">
    <location>
        <begin position="38"/>
        <end position="56"/>
    </location>
</feature>
<dbReference type="Proteomes" id="UP000593571">
    <property type="component" value="Unassembled WGS sequence"/>
</dbReference>
<name>A0A7J8F025_ROUAE</name>
<dbReference type="AlphaFoldDB" id="A0A7J8F025"/>